<keyword evidence="2" id="KW-0808">Transferase</keyword>
<dbReference type="OMA" id="MCKHENI"/>
<dbReference type="AlphaFoldDB" id="A0A103YAI5"/>
<dbReference type="Pfam" id="PF00069">
    <property type="entry name" value="Pkinase"/>
    <property type="match status" value="1"/>
</dbReference>
<sequence length="329" mass="37295">MCRVHEAKLVEEIVDKISYELFSNKDRVKMGTDHLKIPLEDILLATNEFAEANIIARTGFGKVYKGQSIRLGIVAIKKLDRTYGQGDREFMMEIALLSMCKHENIVTLVGFCDEGGEKILVYRYEQNGSLDRLLRSKDLTWMHRLRICLGAAFGLKYLHDDVGPQCRVLHRDVKSANILLDENWKPKISDFGLSKIALSNVPLSALVSNPCGTQGYIDPQYIGHSTLTQKSDVYSFGVVLLEVLFGRAVTVAEHPDKNHFSVKMAKSHYEEKTLEKIIDADLRKQMKSGSLSTFSAIAYKCLKEHGEERPRMIQVIEQLVKALEYQQDV</sequence>
<evidence type="ECO:0000313" key="8">
    <source>
        <dbReference type="Proteomes" id="UP000243975"/>
    </source>
</evidence>
<dbReference type="Gramene" id="KVI05524">
    <property type="protein sequence ID" value="KVI05524"/>
    <property type="gene ID" value="Ccrd_016166"/>
</dbReference>
<dbReference type="SUPFAM" id="SSF56112">
    <property type="entry name" value="Protein kinase-like (PK-like)"/>
    <property type="match status" value="1"/>
</dbReference>
<evidence type="ECO:0000256" key="4">
    <source>
        <dbReference type="ARBA" id="ARBA00022777"/>
    </source>
</evidence>
<evidence type="ECO:0000256" key="2">
    <source>
        <dbReference type="ARBA" id="ARBA00022679"/>
    </source>
</evidence>
<dbReference type="PROSITE" id="PS00108">
    <property type="entry name" value="PROTEIN_KINASE_ST"/>
    <property type="match status" value="1"/>
</dbReference>
<dbReference type="EMBL" id="LEKV01001869">
    <property type="protein sequence ID" value="KVI05524.1"/>
    <property type="molecule type" value="Genomic_DNA"/>
</dbReference>
<dbReference type="InterPro" id="IPR008271">
    <property type="entry name" value="Ser/Thr_kinase_AS"/>
</dbReference>
<gene>
    <name evidence="7" type="ORF">Ccrd_016166</name>
</gene>
<protein>
    <submittedName>
        <fullName evidence="7">Protein kinase, catalytic domain-containing protein</fullName>
    </submittedName>
</protein>
<dbReference type="GO" id="GO:0005524">
    <property type="term" value="F:ATP binding"/>
    <property type="evidence" value="ECO:0007669"/>
    <property type="project" value="UniProtKB-KW"/>
</dbReference>
<name>A0A103YAI5_CYNCS</name>
<dbReference type="Gene3D" id="3.30.200.20">
    <property type="entry name" value="Phosphorylase Kinase, domain 1"/>
    <property type="match status" value="1"/>
</dbReference>
<accession>A0A103YAI5</accession>
<proteinExistence type="predicted"/>
<dbReference type="PANTHER" id="PTHR27003">
    <property type="entry name" value="OS07G0166700 PROTEIN"/>
    <property type="match status" value="1"/>
</dbReference>
<dbReference type="GO" id="GO:0009506">
    <property type="term" value="C:plasmodesma"/>
    <property type="evidence" value="ECO:0007669"/>
    <property type="project" value="TreeGrafter"/>
</dbReference>
<evidence type="ECO:0000256" key="1">
    <source>
        <dbReference type="ARBA" id="ARBA00022527"/>
    </source>
</evidence>
<dbReference type="InterPro" id="IPR045272">
    <property type="entry name" value="ANXUR1/2-like"/>
</dbReference>
<dbReference type="GO" id="GO:0004674">
    <property type="term" value="F:protein serine/threonine kinase activity"/>
    <property type="evidence" value="ECO:0007669"/>
    <property type="project" value="UniProtKB-KW"/>
</dbReference>
<evidence type="ECO:0000256" key="5">
    <source>
        <dbReference type="ARBA" id="ARBA00022840"/>
    </source>
</evidence>
<dbReference type="STRING" id="59895.A0A103YAI5"/>
<keyword evidence="5" id="KW-0067">ATP-binding</keyword>
<reference evidence="7 8" key="1">
    <citation type="journal article" date="2016" name="Sci. Rep.">
        <title>The genome sequence of the outbreeding globe artichoke constructed de novo incorporating a phase-aware low-pass sequencing strategy of F1 progeny.</title>
        <authorList>
            <person name="Scaglione D."/>
            <person name="Reyes-Chin-Wo S."/>
            <person name="Acquadro A."/>
            <person name="Froenicke L."/>
            <person name="Portis E."/>
            <person name="Beitel C."/>
            <person name="Tirone M."/>
            <person name="Mauro R."/>
            <person name="Lo Monaco A."/>
            <person name="Mauromicale G."/>
            <person name="Faccioli P."/>
            <person name="Cattivelli L."/>
            <person name="Rieseberg L."/>
            <person name="Michelmore R."/>
            <person name="Lanteri S."/>
        </authorList>
    </citation>
    <scope>NUCLEOTIDE SEQUENCE [LARGE SCALE GENOMIC DNA]</scope>
    <source>
        <strain evidence="7">2C</strain>
    </source>
</reference>
<evidence type="ECO:0000259" key="6">
    <source>
        <dbReference type="PROSITE" id="PS50011"/>
    </source>
</evidence>
<organism evidence="7 8">
    <name type="scientific">Cynara cardunculus var. scolymus</name>
    <name type="common">Globe artichoke</name>
    <name type="synonym">Cynara scolymus</name>
    <dbReference type="NCBI Taxonomy" id="59895"/>
    <lineage>
        <taxon>Eukaryota</taxon>
        <taxon>Viridiplantae</taxon>
        <taxon>Streptophyta</taxon>
        <taxon>Embryophyta</taxon>
        <taxon>Tracheophyta</taxon>
        <taxon>Spermatophyta</taxon>
        <taxon>Magnoliopsida</taxon>
        <taxon>eudicotyledons</taxon>
        <taxon>Gunneridae</taxon>
        <taxon>Pentapetalae</taxon>
        <taxon>asterids</taxon>
        <taxon>campanulids</taxon>
        <taxon>Asterales</taxon>
        <taxon>Asteraceae</taxon>
        <taxon>Carduoideae</taxon>
        <taxon>Cardueae</taxon>
        <taxon>Carduinae</taxon>
        <taxon>Cynara</taxon>
    </lineage>
</organism>
<keyword evidence="3" id="KW-0547">Nucleotide-binding</keyword>
<dbReference type="FunFam" id="3.30.200.20:FF:000039">
    <property type="entry name" value="receptor-like protein kinase FERONIA"/>
    <property type="match status" value="1"/>
</dbReference>
<evidence type="ECO:0000256" key="3">
    <source>
        <dbReference type="ARBA" id="ARBA00022741"/>
    </source>
</evidence>
<dbReference type="SMART" id="SM00220">
    <property type="entry name" value="S_TKc"/>
    <property type="match status" value="1"/>
</dbReference>
<dbReference type="Gene3D" id="1.10.510.10">
    <property type="entry name" value="Transferase(Phosphotransferase) domain 1"/>
    <property type="match status" value="1"/>
</dbReference>
<dbReference type="GO" id="GO:0005886">
    <property type="term" value="C:plasma membrane"/>
    <property type="evidence" value="ECO:0007669"/>
    <property type="project" value="TreeGrafter"/>
</dbReference>
<dbReference type="PIRSF" id="PIRSF000654">
    <property type="entry name" value="Integrin-linked_kinase"/>
    <property type="match status" value="1"/>
</dbReference>
<dbReference type="PANTHER" id="PTHR27003:SF458">
    <property type="entry name" value="TOLL_INTERLEUKIN-1 RECEPTOR HOMOLOGY (TIR) DOMAIN, PROTEIN KINASE-LIKE DOMAIN PROTEIN-RELATED"/>
    <property type="match status" value="1"/>
</dbReference>
<keyword evidence="4 7" id="KW-0418">Kinase</keyword>
<dbReference type="GO" id="GO:0004714">
    <property type="term" value="F:transmembrane receptor protein tyrosine kinase activity"/>
    <property type="evidence" value="ECO:0007669"/>
    <property type="project" value="InterPro"/>
</dbReference>
<dbReference type="InterPro" id="IPR011009">
    <property type="entry name" value="Kinase-like_dom_sf"/>
</dbReference>
<dbReference type="PROSITE" id="PS50011">
    <property type="entry name" value="PROTEIN_KINASE_DOM"/>
    <property type="match status" value="1"/>
</dbReference>
<evidence type="ECO:0000313" key="7">
    <source>
        <dbReference type="EMBL" id="KVI05524.1"/>
    </source>
</evidence>
<comment type="caution">
    <text evidence="7">The sequence shown here is derived from an EMBL/GenBank/DDBJ whole genome shotgun (WGS) entry which is preliminary data.</text>
</comment>
<keyword evidence="8" id="KW-1185">Reference proteome</keyword>
<keyword evidence="1" id="KW-0723">Serine/threonine-protein kinase</keyword>
<feature type="domain" description="Protein kinase" evidence="6">
    <location>
        <begin position="49"/>
        <end position="323"/>
    </location>
</feature>
<dbReference type="InterPro" id="IPR000719">
    <property type="entry name" value="Prot_kinase_dom"/>
</dbReference>
<dbReference type="Proteomes" id="UP000243975">
    <property type="component" value="Unassembled WGS sequence"/>
</dbReference>